<name>A0A6A7AFA4_9PLEO</name>
<dbReference type="InterPro" id="IPR058543">
    <property type="entry name" value="Beta-prop_RSE1/DDB1/CPSF1_2nd"/>
</dbReference>
<evidence type="ECO:0000256" key="7">
    <source>
        <dbReference type="ARBA" id="ARBA00039187"/>
    </source>
</evidence>
<dbReference type="Gene3D" id="2.130.10.10">
    <property type="entry name" value="YVTN repeat-like/Quinoprotein amine dehydrogenase"/>
    <property type="match status" value="2"/>
</dbReference>
<proteinExistence type="inferred from homology"/>
<evidence type="ECO:0000313" key="14">
    <source>
        <dbReference type="EMBL" id="KAF2831265.1"/>
    </source>
</evidence>
<accession>A0A6A7AFA4</accession>
<dbReference type="GO" id="GO:0003723">
    <property type="term" value="F:RNA binding"/>
    <property type="evidence" value="ECO:0007669"/>
    <property type="project" value="UniProtKB-KW"/>
</dbReference>
<dbReference type="InterPro" id="IPR050358">
    <property type="entry name" value="RSE1/DDB1/CFT1"/>
</dbReference>
<evidence type="ECO:0000256" key="3">
    <source>
        <dbReference type="ARBA" id="ARBA00022884"/>
    </source>
</evidence>
<evidence type="ECO:0000259" key="11">
    <source>
        <dbReference type="Pfam" id="PF03178"/>
    </source>
</evidence>
<evidence type="ECO:0000256" key="2">
    <source>
        <dbReference type="ARBA" id="ARBA00022664"/>
    </source>
</evidence>
<dbReference type="Proteomes" id="UP000799424">
    <property type="component" value="Unassembled WGS sequence"/>
</dbReference>
<evidence type="ECO:0000256" key="10">
    <source>
        <dbReference type="SAM" id="MobiDB-lite"/>
    </source>
</evidence>
<keyword evidence="15" id="KW-1185">Reference proteome</keyword>
<keyword evidence="4" id="KW-0539">Nucleus</keyword>
<dbReference type="PANTHER" id="PTHR10644">
    <property type="entry name" value="DNA REPAIR/RNA PROCESSING CPSF FAMILY"/>
    <property type="match status" value="1"/>
</dbReference>
<sequence>MQVYTEIVPPTAVSHAINLPFLSSRANNLIVAKNSLLQIFELKSTITDVASGAGNDADNATANLDTEAADVPLQRTENTAKLVLVGEFPLAGTVISLARIKALNTKSRGEALLVAFRDAKLSLVEWDPDTYNLHTISIHYYENPDLPGLAPWDAELKDTYNFLTADPTNRCAALKFGLHNLAILPFRQRDLAEDEYDSDLEGQQEGKTGELAHKTPYSSSFVLRLTNLDPLLTHPVHLAFLHEYREPTFGVVAASQATAPSLLAHRKDILTYNVFTLNLDEKASTKLLSVSGLPYDISRVVPLPHPVGGALLVGNNEIIHVDQAGKTNGIAVNESAKACTSFSLHDQSDLALHLEGCAVELMSQDTGDVLLVLNDGRILVLTFSLDGRNVTAMTIQKVDAEHGGSILKSRASCSSNLGRGRLFIGSEDGESALMGWTSTTKQLQRKQSTVGGEEEDMSDEEDEEDMDDLDDDLYNDTAPAVKKVTAAASEPTAPGSYTFRIHDILPSIAPIRDTVLHPGKDTDSLTRGDIMLSTGRGAAGAITSLNRELHPTILSQTKLESAKGVWAVHARKQAPAGVVAEFGQDAEANSSSDVDYDQYLVVSKTADDGSESTVVYEVKGSELSETDKGDFEREEGLTLSVGVLARGTKVVQVLRSEVRTYDSELGMEQIISMEDEETGDELNIINASFADPYLLIQREDSSVKIYKATGDGEVEDVEASGLSSTQWLSASLFTSTTFTEVFAFLLTPEGGLHIFATSQLEKPSYVAEALAFLPPFLTIDYAPRRGAAKATITEILAADLGDAASKSPHLIVRTSNDDLVIYKAFHSPPRSSSDLWTKNLRWIKLSQQHVPRYTEDAGSEDVGFESTLLALDNINGYSTVIQRGSSPAFILKESSSAPRVIGLSGKPIKGLTRFHTSSCQRGFAYLDSTDTLRISQLPPNTHYGHLGWAARRMPLESEVHSLAYHPSGMYIVGTGQPEEYTLNSDETFHYELPKEDTSFKPHVEKGVIKVIDEKTWTVVDTHILEPQEVILCIKTLKLEVSENSNQRKDLIAVGTSIVQGEDLATKGNIRIFEVITVVPEPDQPETNKRLKLIVKDEVKGAVSAISELGTQGFLIMAQGQKSMVRGLKEDGTLLPVAFMDMQCYVTTLKSLPNTGMLLMGDAYKGVWFTGYTEEPYKMVLFGRSKHHLECITADFLPFDQQLHIVVADADMNLQVMQFDPEHPKSLSGTRLLHKSTFHTGHFPSTMHLLQSSLRMPVASEFGASNSFASHDSTAPLHQVLCTSQSGTLALITPLSESSYRRLSGLTTHLQQFLDSACGLNSRAFRAGDGLDGGWDAGTGQRGMLDGTLLMRWSELGEQRRREGLSKWGGDEWVLWGETEVLGGWGLFGKRGQ</sequence>
<evidence type="ECO:0000256" key="8">
    <source>
        <dbReference type="ARBA" id="ARBA00039443"/>
    </source>
</evidence>
<dbReference type="FunFam" id="2.130.10.10:FF:000788">
    <property type="entry name" value="mRNA cleavage and polyadenylation factor subunit"/>
    <property type="match status" value="1"/>
</dbReference>
<keyword evidence="2" id="KW-0507">mRNA processing</keyword>
<dbReference type="EMBL" id="MU006218">
    <property type="protein sequence ID" value="KAF2831265.1"/>
    <property type="molecule type" value="Genomic_DNA"/>
</dbReference>
<keyword evidence="3" id="KW-0694">RNA-binding</keyword>
<evidence type="ECO:0000256" key="5">
    <source>
        <dbReference type="ARBA" id="ARBA00037232"/>
    </source>
</evidence>
<feature type="domain" description="RSE1/DDB1/CPSF1 second beta-propeller" evidence="13">
    <location>
        <begin position="551"/>
        <end position="937"/>
    </location>
</feature>
<gene>
    <name evidence="14" type="ORF">CC86DRAFT_314495</name>
</gene>
<dbReference type="GO" id="GO:0005634">
    <property type="term" value="C:nucleus"/>
    <property type="evidence" value="ECO:0007669"/>
    <property type="project" value="UniProtKB-SubCell"/>
</dbReference>
<feature type="domain" description="RSE1/DDB1/CPSF1 C-terminal" evidence="11">
    <location>
        <begin position="1006"/>
        <end position="1353"/>
    </location>
</feature>
<evidence type="ECO:0000259" key="12">
    <source>
        <dbReference type="Pfam" id="PF10433"/>
    </source>
</evidence>
<dbReference type="InterPro" id="IPR004871">
    <property type="entry name" value="RSE1/DDB1/CPSF1_C"/>
</dbReference>
<evidence type="ECO:0000313" key="15">
    <source>
        <dbReference type="Proteomes" id="UP000799424"/>
    </source>
</evidence>
<comment type="subcellular location">
    <subcellularLocation>
        <location evidence="1">Nucleus</location>
    </subcellularLocation>
</comment>
<dbReference type="OrthoDB" id="6109at2759"/>
<evidence type="ECO:0000259" key="13">
    <source>
        <dbReference type="Pfam" id="PF23726"/>
    </source>
</evidence>
<evidence type="ECO:0000256" key="6">
    <source>
        <dbReference type="ARBA" id="ARBA00038304"/>
    </source>
</evidence>
<reference evidence="14" key="1">
    <citation type="journal article" date="2020" name="Stud. Mycol.">
        <title>101 Dothideomycetes genomes: a test case for predicting lifestyles and emergence of pathogens.</title>
        <authorList>
            <person name="Haridas S."/>
            <person name="Albert R."/>
            <person name="Binder M."/>
            <person name="Bloem J."/>
            <person name="Labutti K."/>
            <person name="Salamov A."/>
            <person name="Andreopoulos B."/>
            <person name="Baker S."/>
            <person name="Barry K."/>
            <person name="Bills G."/>
            <person name="Bluhm B."/>
            <person name="Cannon C."/>
            <person name="Castanera R."/>
            <person name="Culley D."/>
            <person name="Daum C."/>
            <person name="Ezra D."/>
            <person name="Gonzalez J."/>
            <person name="Henrissat B."/>
            <person name="Kuo A."/>
            <person name="Liang C."/>
            <person name="Lipzen A."/>
            <person name="Lutzoni F."/>
            <person name="Magnuson J."/>
            <person name="Mondo S."/>
            <person name="Nolan M."/>
            <person name="Ohm R."/>
            <person name="Pangilinan J."/>
            <person name="Park H.-J."/>
            <person name="Ramirez L."/>
            <person name="Alfaro M."/>
            <person name="Sun H."/>
            <person name="Tritt A."/>
            <person name="Yoshinaga Y."/>
            <person name="Zwiers L.-H."/>
            <person name="Turgeon B."/>
            <person name="Goodwin S."/>
            <person name="Spatafora J."/>
            <person name="Crous P."/>
            <person name="Grigoriev I."/>
        </authorList>
    </citation>
    <scope>NUCLEOTIDE SEQUENCE</scope>
    <source>
        <strain evidence="14">CBS 113818</strain>
    </source>
</reference>
<protein>
    <recommendedName>
        <fullName evidence="8">Protein CFT1</fullName>
    </recommendedName>
    <alternativeName>
        <fullName evidence="9">Cleavage factor two protein 1</fullName>
    </alternativeName>
    <alternativeName>
        <fullName evidence="7">Protein cft1</fullName>
    </alternativeName>
</protein>
<evidence type="ECO:0000256" key="1">
    <source>
        <dbReference type="ARBA" id="ARBA00004123"/>
    </source>
</evidence>
<dbReference type="Pfam" id="PF10433">
    <property type="entry name" value="Beta-prop_RSE1_1st"/>
    <property type="match status" value="1"/>
</dbReference>
<feature type="domain" description="RSE1/DDB1/CPSF1 first beta-propeller" evidence="12">
    <location>
        <begin position="76"/>
        <end position="439"/>
    </location>
</feature>
<dbReference type="FunFam" id="2.130.10.10:FF:000625">
    <property type="entry name" value="mRNA cleavage and polyadenylation factor subunit"/>
    <property type="match status" value="1"/>
</dbReference>
<evidence type="ECO:0000256" key="9">
    <source>
        <dbReference type="ARBA" id="ARBA00041264"/>
    </source>
</evidence>
<evidence type="ECO:0000256" key="4">
    <source>
        <dbReference type="ARBA" id="ARBA00023242"/>
    </source>
</evidence>
<organism evidence="14 15">
    <name type="scientific">Ophiobolus disseminans</name>
    <dbReference type="NCBI Taxonomy" id="1469910"/>
    <lineage>
        <taxon>Eukaryota</taxon>
        <taxon>Fungi</taxon>
        <taxon>Dikarya</taxon>
        <taxon>Ascomycota</taxon>
        <taxon>Pezizomycotina</taxon>
        <taxon>Dothideomycetes</taxon>
        <taxon>Pleosporomycetidae</taxon>
        <taxon>Pleosporales</taxon>
        <taxon>Pleosporineae</taxon>
        <taxon>Phaeosphaeriaceae</taxon>
        <taxon>Ophiobolus</taxon>
    </lineage>
</organism>
<dbReference type="Pfam" id="PF23726">
    <property type="entry name" value="Beta-prop_RSE1_2nd"/>
    <property type="match status" value="1"/>
</dbReference>
<dbReference type="InterPro" id="IPR018846">
    <property type="entry name" value="Beta-prop_RSE1/DDB1/CPSF1_1st"/>
</dbReference>
<feature type="compositionally biased region" description="Acidic residues" evidence="10">
    <location>
        <begin position="452"/>
        <end position="467"/>
    </location>
</feature>
<comment type="similarity">
    <text evidence="6">Belongs to the CFT1 family.</text>
</comment>
<dbReference type="Pfam" id="PF03178">
    <property type="entry name" value="CPSF_A"/>
    <property type="match status" value="1"/>
</dbReference>
<comment type="function">
    <text evidence="5">RNA-binding component of the cleavage and polyadenylation factor (CPF) complex, which plays a key role in polyadenylation-dependent pre-mRNA 3'-end formation and cooperates with cleavage factors including the CFIA complex and NAB4/CFIB. Involved in poly(A) site recognition. May be involved in coupling transcription termination and mRNA 3'-end formation.</text>
</comment>
<feature type="region of interest" description="Disordered" evidence="10">
    <location>
        <begin position="438"/>
        <end position="467"/>
    </location>
</feature>
<feature type="compositionally biased region" description="Polar residues" evidence="10">
    <location>
        <begin position="438"/>
        <end position="450"/>
    </location>
</feature>
<dbReference type="GO" id="GO:0006397">
    <property type="term" value="P:mRNA processing"/>
    <property type="evidence" value="ECO:0007669"/>
    <property type="project" value="UniProtKB-KW"/>
</dbReference>
<dbReference type="InterPro" id="IPR015943">
    <property type="entry name" value="WD40/YVTN_repeat-like_dom_sf"/>
</dbReference>